<reference evidence="2" key="1">
    <citation type="submission" date="2023-07" db="EMBL/GenBank/DDBJ databases">
        <authorList>
            <person name="Kim M.K."/>
        </authorList>
    </citation>
    <scope>NUCLEOTIDE SEQUENCE</scope>
    <source>
        <strain evidence="2">ASUV-10-1</strain>
    </source>
</reference>
<feature type="compositionally biased region" description="Low complexity" evidence="1">
    <location>
        <begin position="490"/>
        <end position="502"/>
    </location>
</feature>
<evidence type="ECO:0008006" key="4">
    <source>
        <dbReference type="Google" id="ProtNLM"/>
    </source>
</evidence>
<comment type="caution">
    <text evidence="2">The sequence shown here is derived from an EMBL/GenBank/DDBJ whole genome shotgun (WGS) entry which is preliminary data.</text>
</comment>
<dbReference type="RefSeq" id="WP_305005849.1">
    <property type="nucleotide sequence ID" value="NZ_JAUQSY010000004.1"/>
</dbReference>
<evidence type="ECO:0000256" key="1">
    <source>
        <dbReference type="SAM" id="MobiDB-lite"/>
    </source>
</evidence>
<keyword evidence="3" id="KW-1185">Reference proteome</keyword>
<dbReference type="Gene3D" id="1.25.10.10">
    <property type="entry name" value="Leucine-rich Repeat Variant"/>
    <property type="match status" value="3"/>
</dbReference>
<protein>
    <recommendedName>
        <fullName evidence="4">Leucine rich repeat variant</fullName>
    </recommendedName>
</protein>
<organism evidence="2 3">
    <name type="scientific">Hymenobacter aranciens</name>
    <dbReference type="NCBI Taxonomy" id="3063996"/>
    <lineage>
        <taxon>Bacteria</taxon>
        <taxon>Pseudomonadati</taxon>
        <taxon>Bacteroidota</taxon>
        <taxon>Cytophagia</taxon>
        <taxon>Cytophagales</taxon>
        <taxon>Hymenobacteraceae</taxon>
        <taxon>Hymenobacter</taxon>
    </lineage>
</organism>
<dbReference type="Pfam" id="PF01816">
    <property type="entry name" value="LRV"/>
    <property type="match status" value="1"/>
</dbReference>
<evidence type="ECO:0000313" key="3">
    <source>
        <dbReference type="Proteomes" id="UP001176429"/>
    </source>
</evidence>
<dbReference type="InterPro" id="IPR004830">
    <property type="entry name" value="LRR_variant"/>
</dbReference>
<dbReference type="InterPro" id="IPR016024">
    <property type="entry name" value="ARM-type_fold"/>
</dbReference>
<name>A0ABT9B8L3_9BACT</name>
<dbReference type="EMBL" id="JAUQSY010000004">
    <property type="protein sequence ID" value="MDO7874533.1"/>
    <property type="molecule type" value="Genomic_DNA"/>
</dbReference>
<dbReference type="InterPro" id="IPR011989">
    <property type="entry name" value="ARM-like"/>
</dbReference>
<dbReference type="Proteomes" id="UP001176429">
    <property type="component" value="Unassembled WGS sequence"/>
</dbReference>
<proteinExistence type="predicted"/>
<sequence length="1048" mass="116384">MSATPYSHANEAPLAERLRLAQDPATSPQQLAELARGANSRAIKQAVARNPNTPPADLLHLAGRYWADFLENPVLPLLLLEDPGLPHRLPLRVLRALVRREEVPPLILQTLARHPDREVREGAKFHVSALAAESEAEPVDWHQQLRQELEKLPAQRATLPELLDLDVVPPWLLEALAATNSSGLRNALLNSSKRPDASPVLKQVGSLLKRAYGERRTEPYVSKYGSYDQTWLEGRAPLTEAEVRRLMNSGLAWQMWIVQQRSLPPDVLAQLARSPHIRVRRLVAGHPQLTPALALTLGSGTDADIRQRLAANSRTPEALLTSLARSADYDIRRRVGRNVSTSPQALAVLATDVAGPVRAAAARNRRTPPEALLPLATDTDMQVQIALAKNPVCPLPALEVLGRDAEKEVRKVVACSPQLPQALHLELLFDPSSRVRLRASVHPRTPYHLLEFAHEYGDEPADTRPPTPAWDLTLPWKQHQDQEHKRKQQEAAAARQAQGLPPRQEPPPIPPADEARRLRVIRGEYKEADLAEWANSPTSALRASVGYCLEDITVLQKLANDRIGKVRAAAAHNPRMPPEVLTRLARDHRMEVRQRVGSNANTPPEVLAELGRDRCWKVRDSVAYNKATPPTTLAELAARPGSGKKMRQRLLSNPSTPPELLAAWYVGASVSTRDTLAGNRNTPPELLREMAHNASQELQYTLARNPATPPDVLMDIWTPLANGPRDYSDYRRNSLASNPSSPDELLAQAVSCPDDNIASYVLRNPRLTPELFQSLLSLITQPERKEQLLFVSDKPAFVLEMLLADGDKAVIQTIAALKDTPVSMLLELAHRPQENRYDDWVAIRLSHNEHAPLEVLQAVLEARDAYDATAAPPWWFRYLAAHPKATPAFLENLLTRLLAGTARYDQSADAARIDEDTALALVRNPRLPAQYLHHFAAHPDRDVRYALLQRPDLPPELKPLMRTAALRRNLENGASLLGRAAAAADAATHAGWLQWLYPKATWVERLAMLQNPNLPDSLLTQLTTDAHRLVRAAARERQATGQIPDLTK</sequence>
<evidence type="ECO:0000313" key="2">
    <source>
        <dbReference type="EMBL" id="MDO7874533.1"/>
    </source>
</evidence>
<accession>A0ABT9B8L3</accession>
<dbReference type="SUPFAM" id="SSF48371">
    <property type="entry name" value="ARM repeat"/>
    <property type="match status" value="2"/>
</dbReference>
<feature type="region of interest" description="Disordered" evidence="1">
    <location>
        <begin position="477"/>
        <end position="516"/>
    </location>
</feature>
<gene>
    <name evidence="2" type="ORF">Q5H93_07305</name>
</gene>